<feature type="domain" description="TonB C-terminal" evidence="6">
    <location>
        <begin position="107"/>
        <end position="199"/>
    </location>
</feature>
<dbReference type="GO" id="GO:0016020">
    <property type="term" value="C:membrane"/>
    <property type="evidence" value="ECO:0007669"/>
    <property type="project" value="UniProtKB-SubCell"/>
</dbReference>
<gene>
    <name evidence="7" type="ORF">DK389_25360</name>
</gene>
<keyword evidence="4" id="KW-0472">Membrane</keyword>
<organism evidence="7 8">
    <name type="scientific">Methylobacterium durans</name>
    <dbReference type="NCBI Taxonomy" id="2202825"/>
    <lineage>
        <taxon>Bacteria</taxon>
        <taxon>Pseudomonadati</taxon>
        <taxon>Pseudomonadota</taxon>
        <taxon>Alphaproteobacteria</taxon>
        <taxon>Hyphomicrobiales</taxon>
        <taxon>Methylobacteriaceae</taxon>
        <taxon>Methylobacterium</taxon>
    </lineage>
</organism>
<evidence type="ECO:0000256" key="2">
    <source>
        <dbReference type="ARBA" id="ARBA00022692"/>
    </source>
</evidence>
<evidence type="ECO:0000256" key="4">
    <source>
        <dbReference type="ARBA" id="ARBA00023136"/>
    </source>
</evidence>
<evidence type="ECO:0000313" key="8">
    <source>
        <dbReference type="Proteomes" id="UP000245926"/>
    </source>
</evidence>
<dbReference type="Gene3D" id="3.30.1150.10">
    <property type="match status" value="1"/>
</dbReference>
<dbReference type="OrthoDB" id="8020391at2"/>
<dbReference type="Pfam" id="PF03544">
    <property type="entry name" value="TonB_C"/>
    <property type="match status" value="1"/>
</dbReference>
<name>A0A2U8WD71_9HYPH</name>
<dbReference type="InterPro" id="IPR037682">
    <property type="entry name" value="TonB_C"/>
</dbReference>
<dbReference type="AlphaFoldDB" id="A0A2U8WD71"/>
<proteinExistence type="predicted"/>
<dbReference type="InterPro" id="IPR006260">
    <property type="entry name" value="TonB/TolA_C"/>
</dbReference>
<evidence type="ECO:0000256" key="5">
    <source>
        <dbReference type="SAM" id="MobiDB-lite"/>
    </source>
</evidence>
<evidence type="ECO:0000256" key="1">
    <source>
        <dbReference type="ARBA" id="ARBA00004167"/>
    </source>
</evidence>
<dbReference type="Proteomes" id="UP000245926">
    <property type="component" value="Chromosome"/>
</dbReference>
<reference evidence="8" key="1">
    <citation type="submission" date="2018-05" db="EMBL/GenBank/DDBJ databases">
        <title>Complete Genome Sequence of Methylobacterium sp. 17SD2-17.</title>
        <authorList>
            <person name="Srinivasan S."/>
        </authorList>
    </citation>
    <scope>NUCLEOTIDE SEQUENCE [LARGE SCALE GENOMIC DNA]</scope>
    <source>
        <strain evidence="8">17SD2-17</strain>
    </source>
</reference>
<keyword evidence="8" id="KW-1185">Reference proteome</keyword>
<keyword evidence="2" id="KW-0812">Transmembrane</keyword>
<dbReference type="GO" id="GO:0055085">
    <property type="term" value="P:transmembrane transport"/>
    <property type="evidence" value="ECO:0007669"/>
    <property type="project" value="InterPro"/>
</dbReference>
<dbReference type="KEGG" id="mets:DK389_25360"/>
<accession>A0A2U8WD71</accession>
<dbReference type="PROSITE" id="PS52015">
    <property type="entry name" value="TONB_CTD"/>
    <property type="match status" value="1"/>
</dbReference>
<evidence type="ECO:0000256" key="3">
    <source>
        <dbReference type="ARBA" id="ARBA00022989"/>
    </source>
</evidence>
<feature type="region of interest" description="Disordered" evidence="5">
    <location>
        <begin position="1"/>
        <end position="32"/>
    </location>
</feature>
<evidence type="ECO:0000313" key="7">
    <source>
        <dbReference type="EMBL" id="AWN43222.1"/>
    </source>
</evidence>
<comment type="subcellular location">
    <subcellularLocation>
        <location evidence="1">Membrane</location>
        <topology evidence="1">Single-pass membrane protein</topology>
    </subcellularLocation>
</comment>
<dbReference type="SUPFAM" id="SSF74653">
    <property type="entry name" value="TolA/TonB C-terminal domain"/>
    <property type="match status" value="1"/>
</dbReference>
<dbReference type="EMBL" id="CP029550">
    <property type="protein sequence ID" value="AWN43222.1"/>
    <property type="molecule type" value="Genomic_DNA"/>
</dbReference>
<keyword evidence="3" id="KW-1133">Transmembrane helix</keyword>
<evidence type="ECO:0000259" key="6">
    <source>
        <dbReference type="PROSITE" id="PS52015"/>
    </source>
</evidence>
<sequence>MLVPIRTRTAGEAPRPLSRSGEVGGRLDQPPPHAAARLAARSGRKHCLGQPRLATVSASPPPMPAASLVNDPMMRALLIAAACSCVSITTAPVHAQTVPGHRFSESLEQYKFAVSRIIHNRMQTSFYRSSLGGISIVTFDLDRHGTVKKASLRTSSGSSNIDSMALKAVPVGFQFPPIPEHLGITDIRVTVPLRYGSNP</sequence>
<protein>
    <recommendedName>
        <fullName evidence="6">TonB C-terminal domain-containing protein</fullName>
    </recommendedName>
</protein>
<dbReference type="NCBIfam" id="TIGR01352">
    <property type="entry name" value="tonB_Cterm"/>
    <property type="match status" value="1"/>
</dbReference>